<dbReference type="EMBL" id="OB796865">
    <property type="protein sequence ID" value="CAD7433871.1"/>
    <property type="molecule type" value="Genomic_DNA"/>
</dbReference>
<proteinExistence type="predicted"/>
<evidence type="ECO:0000313" key="1">
    <source>
        <dbReference type="EMBL" id="CAD7433871.1"/>
    </source>
</evidence>
<gene>
    <name evidence="1" type="ORF">TMSB3V08_LOCUS10535</name>
</gene>
<sequence length="75" mass="8617">MEALKDEDRKRRLRQIEERIQDPRSIANVDCLLHPTTSSHKENTHIKLQPRQLHLIAVNPPEETPASSTSNKEPA</sequence>
<organism evidence="1">
    <name type="scientific">Timema monikensis</name>
    <dbReference type="NCBI Taxonomy" id="170555"/>
    <lineage>
        <taxon>Eukaryota</taxon>
        <taxon>Metazoa</taxon>
        <taxon>Ecdysozoa</taxon>
        <taxon>Arthropoda</taxon>
        <taxon>Hexapoda</taxon>
        <taxon>Insecta</taxon>
        <taxon>Pterygota</taxon>
        <taxon>Neoptera</taxon>
        <taxon>Polyneoptera</taxon>
        <taxon>Phasmatodea</taxon>
        <taxon>Timematodea</taxon>
        <taxon>Timematoidea</taxon>
        <taxon>Timematidae</taxon>
        <taxon>Timema</taxon>
    </lineage>
</organism>
<accession>A0A7R9HST0</accession>
<name>A0A7R9HST0_9NEOP</name>
<protein>
    <submittedName>
        <fullName evidence="1">Uncharacterized protein</fullName>
    </submittedName>
</protein>
<dbReference type="AlphaFoldDB" id="A0A7R9HST0"/>
<reference evidence="1" key="1">
    <citation type="submission" date="2020-11" db="EMBL/GenBank/DDBJ databases">
        <authorList>
            <person name="Tran Van P."/>
        </authorList>
    </citation>
    <scope>NUCLEOTIDE SEQUENCE</scope>
</reference>